<dbReference type="Proteomes" id="UP000230304">
    <property type="component" value="Unassembled WGS sequence"/>
</dbReference>
<evidence type="ECO:0000256" key="1">
    <source>
        <dbReference type="ARBA" id="ARBA00010951"/>
    </source>
</evidence>
<accession>A0A2M7D718</accession>
<dbReference type="GO" id="GO:0006012">
    <property type="term" value="P:galactose metabolic process"/>
    <property type="evidence" value="ECO:0007669"/>
    <property type="project" value="UniProtKB-UniRule"/>
</dbReference>
<feature type="domain" description="Galactose-1-phosphate uridyl transferase N-terminal" evidence="10">
    <location>
        <begin position="88"/>
        <end position="188"/>
    </location>
</feature>
<dbReference type="InterPro" id="IPR005849">
    <property type="entry name" value="GalP_Utransf_N"/>
</dbReference>
<dbReference type="PANTHER" id="PTHR42763">
    <property type="entry name" value="ADP-GLUCOSE PHOSPHORYLASE"/>
    <property type="match status" value="1"/>
</dbReference>
<dbReference type="InterPro" id="IPR053177">
    <property type="entry name" value="ADP-glucose_phosphorylase"/>
</dbReference>
<comment type="caution">
    <text evidence="12">The sequence shown here is derived from an EMBL/GenBank/DDBJ whole genome shotgun (WGS) entry which is preliminary data.</text>
</comment>
<dbReference type="InterPro" id="IPR036265">
    <property type="entry name" value="HIT-like_sf"/>
</dbReference>
<feature type="binding site" evidence="9">
    <location>
        <position position="54"/>
    </location>
    <ligand>
        <name>Zn(2+)</name>
        <dbReference type="ChEBI" id="CHEBI:29105"/>
    </ligand>
</feature>
<feature type="domain" description="Galactose-1-phosphate uridyl transferase C-terminal" evidence="11">
    <location>
        <begin position="203"/>
        <end position="347"/>
    </location>
</feature>
<dbReference type="SUPFAM" id="SSF54197">
    <property type="entry name" value="HIT-like"/>
    <property type="match status" value="2"/>
</dbReference>
<reference evidence="13" key="1">
    <citation type="submission" date="2017-09" db="EMBL/GenBank/DDBJ databases">
        <title>Depth-based differentiation of microbial function through sediment-hosted aquifers and enrichment of novel symbionts in the deep terrestrial subsurface.</title>
        <authorList>
            <person name="Probst A.J."/>
            <person name="Ladd B."/>
            <person name="Jarett J.K."/>
            <person name="Geller-Mcgrath D.E."/>
            <person name="Sieber C.M.K."/>
            <person name="Emerson J.B."/>
            <person name="Anantharaman K."/>
            <person name="Thomas B.C."/>
            <person name="Malmstrom R."/>
            <person name="Stieglmeier M."/>
            <person name="Klingl A."/>
            <person name="Woyke T."/>
            <person name="Ryan C.M."/>
            <person name="Banfield J.F."/>
        </authorList>
    </citation>
    <scope>NUCLEOTIDE SEQUENCE [LARGE SCALE GENOMIC DNA]</scope>
</reference>
<dbReference type="PIRSF" id="PIRSF000808">
    <property type="entry name" value="GalT"/>
    <property type="match status" value="1"/>
</dbReference>
<dbReference type="InterPro" id="IPR001937">
    <property type="entry name" value="GalP_UDPtransf1"/>
</dbReference>
<gene>
    <name evidence="12" type="primary">galT</name>
    <name evidence="12" type="ORF">COS26_03330</name>
</gene>
<name>A0A2M7D718_9BACT</name>
<dbReference type="GO" id="GO:0008108">
    <property type="term" value="F:UDP-glucose:hexose-1-phosphate uridylyltransferase activity"/>
    <property type="evidence" value="ECO:0007669"/>
    <property type="project" value="UniProtKB-UniRule"/>
</dbReference>
<evidence type="ECO:0000313" key="13">
    <source>
        <dbReference type="Proteomes" id="UP000230304"/>
    </source>
</evidence>
<evidence type="ECO:0000256" key="4">
    <source>
        <dbReference type="ARBA" id="ARBA00022723"/>
    </source>
</evidence>
<dbReference type="AlphaFoldDB" id="A0A2M7D718"/>
<evidence type="ECO:0000259" key="10">
    <source>
        <dbReference type="Pfam" id="PF01087"/>
    </source>
</evidence>
<comment type="similarity">
    <text evidence="1">Belongs to the galactose-1-phosphate uridylyltransferase type 1 family.</text>
</comment>
<evidence type="ECO:0000313" key="12">
    <source>
        <dbReference type="EMBL" id="PIV41604.1"/>
    </source>
</evidence>
<proteinExistence type="inferred from homology"/>
<comment type="cofactor">
    <cofactor evidence="9">
        <name>Zn(2+)</name>
        <dbReference type="ChEBI" id="CHEBI:29105"/>
    </cofactor>
    <text evidence="9">Binds 1 zinc ion per subunit.</text>
</comment>
<dbReference type="PANTHER" id="PTHR42763:SF2">
    <property type="entry name" value="ADP-GLUCOSE PHOSPHORYLASE"/>
    <property type="match status" value="1"/>
</dbReference>
<evidence type="ECO:0000256" key="7">
    <source>
        <dbReference type="NCBIfam" id="TIGR00209"/>
    </source>
</evidence>
<dbReference type="Gene3D" id="3.30.428.10">
    <property type="entry name" value="HIT-like"/>
    <property type="match status" value="2"/>
</dbReference>
<feature type="binding site" evidence="9">
    <location>
        <position position="129"/>
    </location>
    <ligand>
        <name>Zn(2+)</name>
        <dbReference type="ChEBI" id="CHEBI:29105"/>
    </ligand>
</feature>
<keyword evidence="5 9" id="KW-0862">Zinc</keyword>
<dbReference type="Pfam" id="PF01087">
    <property type="entry name" value="GalP_UDP_transf"/>
    <property type="match status" value="1"/>
</dbReference>
<evidence type="ECO:0000256" key="9">
    <source>
        <dbReference type="PIRSR" id="PIRSR000808-3"/>
    </source>
</evidence>
<dbReference type="EC" id="2.7.7.12" evidence="7"/>
<keyword evidence="2 12" id="KW-0808">Transferase</keyword>
<keyword evidence="4 9" id="KW-0479">Metal-binding</keyword>
<evidence type="ECO:0000256" key="2">
    <source>
        <dbReference type="ARBA" id="ARBA00022679"/>
    </source>
</evidence>
<evidence type="ECO:0000256" key="3">
    <source>
        <dbReference type="ARBA" id="ARBA00022695"/>
    </source>
</evidence>
<sequence length="349" mass="40353">MEKQSKKSNLKFPSELRLDLISKDWVVIATGRGKKPEVFKKEKKEEVKISPKICPFCNIETQELPLLIFSHGKKISYKGKIPGNWTTIDIPNKFPAFLPHSKFEKKIEGNLYQTMNAVGFCELVVTRDHDKSLALLSIKDIKEVIDTYQERYLDLMKKKFVNYIAIFHNHGLRAGASQPHPHSQIITTPLIDVDLNRALFNSENYYKKDKKCIYCQMNEWEKRAKERVIFENKDFLAICPFASKAAFEVIISPKSHLPYFEKITEKEKLGLSEAFKAALNKLYTGLGDPSYNFYLHTAPCDGKKYPYYHWHWTILPKTAAWAGFEMGAQMEISTIEPEKAAEYLRKLGN</sequence>
<protein>
    <recommendedName>
        <fullName evidence="7">Galactose-1-phosphate uridylyltransferase</fullName>
        <ecNumber evidence="7">2.7.7.12</ecNumber>
    </recommendedName>
</protein>
<organism evidence="12 13">
    <name type="scientific">Candidatus Nealsonbacteria bacterium CG02_land_8_20_14_3_00_40_11</name>
    <dbReference type="NCBI Taxonomy" id="1974700"/>
    <lineage>
        <taxon>Bacteria</taxon>
        <taxon>Candidatus Nealsoniibacteriota</taxon>
    </lineage>
</organism>
<dbReference type="GO" id="GO:0008270">
    <property type="term" value="F:zinc ion binding"/>
    <property type="evidence" value="ECO:0007669"/>
    <property type="project" value="InterPro"/>
</dbReference>
<evidence type="ECO:0000256" key="8">
    <source>
        <dbReference type="PIRSR" id="PIRSR000808-1"/>
    </source>
</evidence>
<feature type="binding site" evidence="9">
    <location>
        <position position="57"/>
    </location>
    <ligand>
        <name>Zn(2+)</name>
        <dbReference type="ChEBI" id="CHEBI:29105"/>
    </ligand>
</feature>
<keyword evidence="6" id="KW-0119">Carbohydrate metabolism</keyword>
<evidence type="ECO:0000256" key="6">
    <source>
        <dbReference type="ARBA" id="ARBA00023277"/>
    </source>
</evidence>
<feature type="binding site" evidence="9">
    <location>
        <position position="180"/>
    </location>
    <ligand>
        <name>Zn(2+)</name>
        <dbReference type="ChEBI" id="CHEBI:29105"/>
    </ligand>
</feature>
<dbReference type="Pfam" id="PF02744">
    <property type="entry name" value="GalP_UDP_tr_C"/>
    <property type="match status" value="1"/>
</dbReference>
<dbReference type="InterPro" id="IPR005850">
    <property type="entry name" value="GalP_Utransf_C"/>
</dbReference>
<dbReference type="NCBIfam" id="TIGR00209">
    <property type="entry name" value="galT_1"/>
    <property type="match status" value="1"/>
</dbReference>
<evidence type="ECO:0000256" key="5">
    <source>
        <dbReference type="ARBA" id="ARBA00022833"/>
    </source>
</evidence>
<keyword evidence="3 12" id="KW-0548">Nucleotidyltransferase</keyword>
<feature type="active site" description="Tele-UMP-histidine intermediate" evidence="8">
    <location>
        <position position="182"/>
    </location>
</feature>
<evidence type="ECO:0000259" key="11">
    <source>
        <dbReference type="Pfam" id="PF02744"/>
    </source>
</evidence>
<dbReference type="EMBL" id="PEUA01000074">
    <property type="protein sequence ID" value="PIV41604.1"/>
    <property type="molecule type" value="Genomic_DNA"/>
</dbReference>